<evidence type="ECO:0000256" key="2">
    <source>
        <dbReference type="SAM" id="SignalP"/>
    </source>
</evidence>
<feature type="region of interest" description="Disordered" evidence="1">
    <location>
        <begin position="27"/>
        <end position="101"/>
    </location>
</feature>
<keyword evidence="4" id="KW-1185">Reference proteome</keyword>
<dbReference type="Proteomes" id="UP001187682">
    <property type="component" value="Unassembled WGS sequence"/>
</dbReference>
<feature type="compositionally biased region" description="Polar residues" evidence="1">
    <location>
        <begin position="32"/>
        <end position="56"/>
    </location>
</feature>
<gene>
    <name evidence="3" type="ORF">DNG_09127</name>
</gene>
<protein>
    <recommendedName>
        <fullName evidence="5">Transmembrane protein</fullName>
    </recommendedName>
</protein>
<evidence type="ECO:0000313" key="3">
    <source>
        <dbReference type="EMBL" id="SPO06437.1"/>
    </source>
</evidence>
<sequence length="101" mass="10608">MMMNPNFYNILVFLILALAVISASALPPPTVSSPSHQAPPGNYSSVLYSTLGNNQSPPLPFKDRTPGSGLPSTNDPINPPVTVPGNGHHPPPWNGAATRRA</sequence>
<evidence type="ECO:0008006" key="5">
    <source>
        <dbReference type="Google" id="ProtNLM"/>
    </source>
</evidence>
<evidence type="ECO:0000313" key="4">
    <source>
        <dbReference type="Proteomes" id="UP001187682"/>
    </source>
</evidence>
<dbReference type="EMBL" id="ONZQ02000015">
    <property type="protein sequence ID" value="SPO06437.1"/>
    <property type="molecule type" value="Genomic_DNA"/>
</dbReference>
<keyword evidence="2" id="KW-0732">Signal</keyword>
<feature type="chain" id="PRO_5042128373" description="Transmembrane protein" evidence="2">
    <location>
        <begin position="26"/>
        <end position="101"/>
    </location>
</feature>
<evidence type="ECO:0000256" key="1">
    <source>
        <dbReference type="SAM" id="MobiDB-lite"/>
    </source>
</evidence>
<dbReference type="AlphaFoldDB" id="A0AAE8SZV4"/>
<feature type="signal peptide" evidence="2">
    <location>
        <begin position="1"/>
        <end position="25"/>
    </location>
</feature>
<name>A0AAE8SZV4_9PEZI</name>
<reference evidence="3" key="1">
    <citation type="submission" date="2018-03" db="EMBL/GenBank/DDBJ databases">
        <authorList>
            <person name="Guldener U."/>
        </authorList>
    </citation>
    <scope>NUCLEOTIDE SEQUENCE</scope>
</reference>
<accession>A0AAE8SZV4</accession>
<organism evidence="3 4">
    <name type="scientific">Cephalotrichum gorgonifer</name>
    <dbReference type="NCBI Taxonomy" id="2041049"/>
    <lineage>
        <taxon>Eukaryota</taxon>
        <taxon>Fungi</taxon>
        <taxon>Dikarya</taxon>
        <taxon>Ascomycota</taxon>
        <taxon>Pezizomycotina</taxon>
        <taxon>Sordariomycetes</taxon>
        <taxon>Hypocreomycetidae</taxon>
        <taxon>Microascales</taxon>
        <taxon>Microascaceae</taxon>
        <taxon>Cephalotrichum</taxon>
    </lineage>
</organism>
<proteinExistence type="predicted"/>
<comment type="caution">
    <text evidence="3">The sequence shown here is derived from an EMBL/GenBank/DDBJ whole genome shotgun (WGS) entry which is preliminary data.</text>
</comment>